<evidence type="ECO:0000313" key="4">
    <source>
        <dbReference type="Proteomes" id="UP000886595"/>
    </source>
</evidence>
<accession>A0A8X7UUB8</accession>
<reference evidence="3 4" key="1">
    <citation type="submission" date="2020-02" db="EMBL/GenBank/DDBJ databases">
        <authorList>
            <person name="Ma Q."/>
            <person name="Huang Y."/>
            <person name="Song X."/>
            <person name="Pei D."/>
        </authorList>
    </citation>
    <scope>NUCLEOTIDE SEQUENCE [LARGE SCALE GENOMIC DNA]</scope>
    <source>
        <strain evidence="3">Sxm20200214</strain>
        <tissue evidence="3">Leaf</tissue>
    </source>
</reference>
<feature type="region of interest" description="Disordered" evidence="1">
    <location>
        <begin position="1"/>
        <end position="57"/>
    </location>
</feature>
<feature type="domain" description="DUF4283" evidence="2">
    <location>
        <begin position="104"/>
        <end position="176"/>
    </location>
</feature>
<evidence type="ECO:0000256" key="1">
    <source>
        <dbReference type="SAM" id="MobiDB-lite"/>
    </source>
</evidence>
<keyword evidence="4" id="KW-1185">Reference proteome</keyword>
<sequence length="177" mass="19482">MTDDGGYDSPNPSDQDRTAQEEPDLGVRQNSAGGAGGDSAPEEKENPSPDLKALEVEGTSPKVSYSDVLVDGSSRSEEYPEFVVKDGVAEVEVPMSLMEEAEPLWTSFIVGYFMNDAPHIGSIHATVNRIWASPLKKTKIDVQFIGKTTVLFRIEDAGVRNRILKRKFWHISDVPLM</sequence>
<feature type="compositionally biased region" description="Basic and acidic residues" evidence="1">
    <location>
        <begin position="41"/>
        <end position="55"/>
    </location>
</feature>
<gene>
    <name evidence="3" type="ORF">Bca52824_037773</name>
</gene>
<proteinExistence type="predicted"/>
<evidence type="ECO:0000313" key="3">
    <source>
        <dbReference type="EMBL" id="KAG2291104.1"/>
    </source>
</evidence>
<name>A0A8X7UUB8_BRACI</name>
<comment type="caution">
    <text evidence="3">The sequence shown here is derived from an EMBL/GenBank/DDBJ whole genome shotgun (WGS) entry which is preliminary data.</text>
</comment>
<dbReference type="InterPro" id="IPR025558">
    <property type="entry name" value="DUF4283"/>
</dbReference>
<dbReference type="Pfam" id="PF14111">
    <property type="entry name" value="DUF4283"/>
    <property type="match status" value="1"/>
</dbReference>
<organism evidence="3 4">
    <name type="scientific">Brassica carinata</name>
    <name type="common">Ethiopian mustard</name>
    <name type="synonym">Abyssinian cabbage</name>
    <dbReference type="NCBI Taxonomy" id="52824"/>
    <lineage>
        <taxon>Eukaryota</taxon>
        <taxon>Viridiplantae</taxon>
        <taxon>Streptophyta</taxon>
        <taxon>Embryophyta</taxon>
        <taxon>Tracheophyta</taxon>
        <taxon>Spermatophyta</taxon>
        <taxon>Magnoliopsida</taxon>
        <taxon>eudicotyledons</taxon>
        <taxon>Gunneridae</taxon>
        <taxon>Pentapetalae</taxon>
        <taxon>rosids</taxon>
        <taxon>malvids</taxon>
        <taxon>Brassicales</taxon>
        <taxon>Brassicaceae</taxon>
        <taxon>Brassiceae</taxon>
        <taxon>Brassica</taxon>
    </lineage>
</organism>
<evidence type="ECO:0000259" key="2">
    <source>
        <dbReference type="Pfam" id="PF14111"/>
    </source>
</evidence>
<dbReference type="AlphaFoldDB" id="A0A8X7UUB8"/>
<dbReference type="EMBL" id="JAAMPC010000009">
    <property type="protein sequence ID" value="KAG2291104.1"/>
    <property type="molecule type" value="Genomic_DNA"/>
</dbReference>
<protein>
    <recommendedName>
        <fullName evidence="2">DUF4283 domain-containing protein</fullName>
    </recommendedName>
</protein>
<dbReference type="Proteomes" id="UP000886595">
    <property type="component" value="Unassembled WGS sequence"/>
</dbReference>
<dbReference type="OrthoDB" id="1114131at2759"/>